<keyword evidence="7" id="KW-0677">Repeat</keyword>
<dbReference type="InterPro" id="IPR055414">
    <property type="entry name" value="LRR_R13L4/SHOC2-like"/>
</dbReference>
<keyword evidence="5 11" id="KW-0812">Transmembrane</keyword>
<dbReference type="FunFam" id="3.80.10.10:FF:000095">
    <property type="entry name" value="LRR receptor-like serine/threonine-protein kinase GSO1"/>
    <property type="match status" value="1"/>
</dbReference>
<dbReference type="InterPro" id="IPR046956">
    <property type="entry name" value="RLP23-like"/>
</dbReference>
<dbReference type="SUPFAM" id="SSF52058">
    <property type="entry name" value="L domain-like"/>
    <property type="match status" value="1"/>
</dbReference>
<evidence type="ECO:0000256" key="7">
    <source>
        <dbReference type="ARBA" id="ARBA00022737"/>
    </source>
</evidence>
<evidence type="ECO:0000256" key="9">
    <source>
        <dbReference type="ARBA" id="ARBA00023136"/>
    </source>
</evidence>
<evidence type="ECO:0000256" key="3">
    <source>
        <dbReference type="ARBA" id="ARBA00022475"/>
    </source>
</evidence>
<feature type="signal peptide" evidence="12">
    <location>
        <begin position="1"/>
        <end position="24"/>
    </location>
</feature>
<evidence type="ECO:0000256" key="12">
    <source>
        <dbReference type="SAM" id="SignalP"/>
    </source>
</evidence>
<evidence type="ECO:0000256" key="8">
    <source>
        <dbReference type="ARBA" id="ARBA00022989"/>
    </source>
</evidence>
<proteinExistence type="inferred from homology"/>
<evidence type="ECO:0000256" key="5">
    <source>
        <dbReference type="ARBA" id="ARBA00022692"/>
    </source>
</evidence>
<dbReference type="InterPro" id="IPR032675">
    <property type="entry name" value="LRR_dom_sf"/>
</dbReference>
<keyword evidence="3" id="KW-1003">Cell membrane</keyword>
<dbReference type="Gramene" id="TraesNOR3A03G01336600.1">
    <property type="protein sequence ID" value="TraesNOR3A03G01336600.1"/>
    <property type="gene ID" value="TraesNOR3A03G01336600"/>
</dbReference>
<evidence type="ECO:0000313" key="16">
    <source>
        <dbReference type="Proteomes" id="UP000019116"/>
    </source>
</evidence>
<comment type="similarity">
    <text evidence="2">Belongs to the RLP family.</text>
</comment>
<dbReference type="Gramene" id="TraesCS3A03G0079400.1">
    <property type="protein sequence ID" value="TraesCS3A03G0079400.1.CDS"/>
    <property type="gene ID" value="TraesCS3A03G0079400"/>
</dbReference>
<dbReference type="GO" id="GO:0005886">
    <property type="term" value="C:plasma membrane"/>
    <property type="evidence" value="ECO:0007669"/>
    <property type="project" value="UniProtKB-SubCell"/>
</dbReference>
<dbReference type="Pfam" id="PF08263">
    <property type="entry name" value="LRRNT_2"/>
    <property type="match status" value="1"/>
</dbReference>
<keyword evidence="6 12" id="KW-0732">Signal</keyword>
<dbReference type="Pfam" id="PF23598">
    <property type="entry name" value="LRR_14"/>
    <property type="match status" value="1"/>
</dbReference>
<feature type="domain" description="Leucine-rich repeat-containing N-terminal plant-type" evidence="13">
    <location>
        <begin position="35"/>
        <end position="75"/>
    </location>
</feature>
<reference evidence="15" key="2">
    <citation type="submission" date="2018-10" db="UniProtKB">
        <authorList>
            <consortium name="EnsemblPlants"/>
        </authorList>
    </citation>
    <scope>IDENTIFICATION</scope>
</reference>
<evidence type="ECO:0000256" key="10">
    <source>
        <dbReference type="ARBA" id="ARBA00023180"/>
    </source>
</evidence>
<accession>A0A3B6ED69</accession>
<evidence type="ECO:0000256" key="11">
    <source>
        <dbReference type="SAM" id="Phobius"/>
    </source>
</evidence>
<dbReference type="InterPro" id="IPR013210">
    <property type="entry name" value="LRR_N_plant-typ"/>
</dbReference>
<name>A0A3B6ED69_WHEAT</name>
<dbReference type="AlphaFoldDB" id="A0A3B6ED69"/>
<evidence type="ECO:0000256" key="2">
    <source>
        <dbReference type="ARBA" id="ARBA00009592"/>
    </source>
</evidence>
<keyword evidence="8 11" id="KW-1133">Transmembrane helix</keyword>
<protein>
    <submittedName>
        <fullName evidence="15">Uncharacterized protein</fullName>
    </submittedName>
</protein>
<dbReference type="OrthoDB" id="442066at2759"/>
<dbReference type="Pfam" id="PF13855">
    <property type="entry name" value="LRR_8"/>
    <property type="match status" value="1"/>
</dbReference>
<evidence type="ECO:0000256" key="1">
    <source>
        <dbReference type="ARBA" id="ARBA00004251"/>
    </source>
</evidence>
<dbReference type="PANTHER" id="PTHR48061">
    <property type="entry name" value="LEUCINE-RICH REPEAT RECEPTOR PROTEIN KINASE EMS1-LIKE-RELATED"/>
    <property type="match status" value="1"/>
</dbReference>
<evidence type="ECO:0000256" key="6">
    <source>
        <dbReference type="ARBA" id="ARBA00022729"/>
    </source>
</evidence>
<dbReference type="InterPro" id="IPR003591">
    <property type="entry name" value="Leu-rich_rpt_typical-subtyp"/>
</dbReference>
<feature type="transmembrane region" description="Helical" evidence="11">
    <location>
        <begin position="899"/>
        <end position="921"/>
    </location>
</feature>
<dbReference type="InterPro" id="IPR001611">
    <property type="entry name" value="Leu-rich_rpt"/>
</dbReference>
<dbReference type="PANTHER" id="PTHR48061:SF8">
    <property type="entry name" value="LEUCINE-RICH REPEAT-CONTAINING N-TERMINAL PLANT-TYPE DOMAIN-CONTAINING PROTEIN"/>
    <property type="match status" value="1"/>
</dbReference>
<keyword evidence="9 11" id="KW-0472">Membrane</keyword>
<dbReference type="SUPFAM" id="SSF52047">
    <property type="entry name" value="RNI-like"/>
    <property type="match status" value="1"/>
</dbReference>
<evidence type="ECO:0000256" key="4">
    <source>
        <dbReference type="ARBA" id="ARBA00022614"/>
    </source>
</evidence>
<dbReference type="SMR" id="A0A3B6ED69"/>
<feature type="domain" description="Disease resistance R13L4/SHOC-2-like LRR" evidence="14">
    <location>
        <begin position="193"/>
        <end position="305"/>
    </location>
</feature>
<evidence type="ECO:0000313" key="15">
    <source>
        <dbReference type="EnsemblPlants" id="TraesCS3A02G039700.1"/>
    </source>
</evidence>
<dbReference type="Gramene" id="TraesCS3A02G039700.1">
    <property type="protein sequence ID" value="TraesCS3A02G039700.1"/>
    <property type="gene ID" value="TraesCS3A02G039700"/>
</dbReference>
<organism evidence="15">
    <name type="scientific">Triticum aestivum</name>
    <name type="common">Wheat</name>
    <dbReference type="NCBI Taxonomy" id="4565"/>
    <lineage>
        <taxon>Eukaryota</taxon>
        <taxon>Viridiplantae</taxon>
        <taxon>Streptophyta</taxon>
        <taxon>Embryophyta</taxon>
        <taxon>Tracheophyta</taxon>
        <taxon>Spermatophyta</taxon>
        <taxon>Magnoliopsida</taxon>
        <taxon>Liliopsida</taxon>
        <taxon>Poales</taxon>
        <taxon>Poaceae</taxon>
        <taxon>BOP clade</taxon>
        <taxon>Pooideae</taxon>
        <taxon>Triticodae</taxon>
        <taxon>Triticeae</taxon>
        <taxon>Triticinae</taxon>
        <taxon>Triticum</taxon>
    </lineage>
</organism>
<dbReference type="STRING" id="4565.A0A3B6ED69"/>
<evidence type="ECO:0000259" key="14">
    <source>
        <dbReference type="Pfam" id="PF23598"/>
    </source>
</evidence>
<dbReference type="Gramene" id="TraesWEE_scaffold_090296_01G000400.1">
    <property type="protein sequence ID" value="TraesWEE_scaffold_090296_01G000400.1"/>
    <property type="gene ID" value="TraesWEE_scaffold_090296_01G000400"/>
</dbReference>
<sequence length="937" mass="102235">MASIWQAKLLFLALLLAFATTSYAHGGGSLELRCHPDQAATLLQLKKSFFFDEAATSLSSWKEGTDCCRWEGVGCGGSSGRVTALSLSRLGLMRSKGLNPVICNLTCLKFLDLSMTDFSEYNMSAVGLERLTFLTHLNLSNSNLEGEIPAGIGKLKNLVSLDLSSEDPSDDESDIHVVSLPNSLWISDFQALVGNLSNLRELRLDDISDCGFLGRMPSSIGNLVNLRSLSLHSSYFSGKIPSTIGNLTNLRRLDISDCGFIGPLPTAIGNLADLRSLTIYSSGFSGPIPCTIGFLTNLESLRFFNSKFTGTIPYTSGNLSSLQSMDFTLCKLSGPIPHEVGKLKELTALALGVNTFSRGIPYSIGVIPASLFNVPLQYLDLSGNQLFGPIKEFNVVSSDLEYLSLERNKLNGKIPRSFFELTNLVSMFVGWNNLVGKVELTSFQRLTKLHDLRLSHNKLSIVDGEGNNNSSSSYLSRLSLLGLASCKITKFSSILTRLGDVGDLDLIPMHALDLSSNGLQGQIPMPYSSAVFLDYSDNNFSSVLPNFTLYLGTTTYLRMSNNSINGHIPQSVCNFRLDFLDLSYNNFSGGLPSCLIEYASLTVLNLRENHFEGTLPSDITSECTFGTVDLHGNKIEGQLPRTLSNCKELEVFDIGNNLIVDTFPSWLGELPNLYVLILRSNHFYGYINYSAGNHQSKDYFSSLQIIDLASNNFSGTLNTEWFGHTGPTVLAQNISTGPGGLYQDSTKITYKGSSVTFEKILTTLTAIDFSNNKLEGTIPESVGWLVSLHVLNMSHNAFTGKIPSQLGGMTDLESMDLSCNQLSGIIPQELANLTFLGMLNLSDNQLVGKIPQSRQFSTFDNSSFKDNLRLCGPPLSNPCVVSPAPPSLVQVEDSSHVDVILFLFFGLGYGVGFAAAILMRWGRIGEWLVKSARALRT</sequence>
<keyword evidence="10" id="KW-0325">Glycoprotein</keyword>
<dbReference type="FunFam" id="3.80.10.10:FF:000041">
    <property type="entry name" value="LRR receptor-like serine/threonine-protein kinase ERECTA"/>
    <property type="match status" value="2"/>
</dbReference>
<dbReference type="Proteomes" id="UP000019116">
    <property type="component" value="Chromosome 3A"/>
</dbReference>
<dbReference type="SMART" id="SM00369">
    <property type="entry name" value="LRR_TYP"/>
    <property type="match status" value="5"/>
</dbReference>
<evidence type="ECO:0000259" key="13">
    <source>
        <dbReference type="Pfam" id="PF08263"/>
    </source>
</evidence>
<reference evidence="15" key="1">
    <citation type="submission" date="2018-08" db="EMBL/GenBank/DDBJ databases">
        <authorList>
            <person name="Rossello M."/>
        </authorList>
    </citation>
    <scope>NUCLEOTIDE SEQUENCE [LARGE SCALE GENOMIC DNA]</scope>
    <source>
        <strain evidence="15">cv. Chinese Spring</strain>
    </source>
</reference>
<keyword evidence="4" id="KW-0433">Leucine-rich repeat</keyword>
<dbReference type="Pfam" id="PF00560">
    <property type="entry name" value="LRR_1"/>
    <property type="match status" value="6"/>
</dbReference>
<dbReference type="EnsemblPlants" id="TraesCS3A02G039700.1">
    <property type="protein sequence ID" value="TraesCS3A02G039700.1"/>
    <property type="gene ID" value="TraesCS3A02G039700"/>
</dbReference>
<comment type="subcellular location">
    <subcellularLocation>
        <location evidence="1">Cell membrane</location>
        <topology evidence="1">Single-pass type I membrane protein</topology>
    </subcellularLocation>
</comment>
<dbReference type="Gramene" id="TraesSTA3A03G01308140.1">
    <property type="protein sequence ID" value="TraesSTA3A03G01308140.1"/>
    <property type="gene ID" value="TraesSTA3A03G01308140"/>
</dbReference>
<keyword evidence="16" id="KW-1185">Reference proteome</keyword>
<feature type="chain" id="PRO_5043173290" evidence="12">
    <location>
        <begin position="25"/>
        <end position="937"/>
    </location>
</feature>
<dbReference type="Gene3D" id="3.80.10.10">
    <property type="entry name" value="Ribonuclease Inhibitor"/>
    <property type="match status" value="4"/>
</dbReference>